<reference evidence="2" key="2">
    <citation type="journal article" date="2015" name="Data Brief">
        <title>Shoot transcriptome of the giant reed, Arundo donax.</title>
        <authorList>
            <person name="Barrero R.A."/>
            <person name="Guerrero F.D."/>
            <person name="Moolhuijzen P."/>
            <person name="Goolsby J.A."/>
            <person name="Tidwell J."/>
            <person name="Bellgard S.E."/>
            <person name="Bellgard M.I."/>
        </authorList>
    </citation>
    <scope>NUCLEOTIDE SEQUENCE</scope>
    <source>
        <tissue evidence="2">Shoot tissue taken approximately 20 cm above the soil surface</tissue>
    </source>
</reference>
<reference evidence="2" key="1">
    <citation type="submission" date="2014-09" db="EMBL/GenBank/DDBJ databases">
        <authorList>
            <person name="Magalhaes I.L.F."/>
            <person name="Oliveira U."/>
            <person name="Santos F.R."/>
            <person name="Vidigal T.H.D.A."/>
            <person name="Brescovit A.D."/>
            <person name="Santos A.J."/>
        </authorList>
    </citation>
    <scope>NUCLEOTIDE SEQUENCE</scope>
    <source>
        <tissue evidence="2">Shoot tissue taken approximately 20 cm above the soil surface</tissue>
    </source>
</reference>
<name>A0A0A8XN92_ARUDO</name>
<evidence type="ECO:0000256" key="1">
    <source>
        <dbReference type="SAM" id="MobiDB-lite"/>
    </source>
</evidence>
<evidence type="ECO:0000313" key="2">
    <source>
        <dbReference type="EMBL" id="JAD14661.1"/>
    </source>
</evidence>
<organism evidence="2">
    <name type="scientific">Arundo donax</name>
    <name type="common">Giant reed</name>
    <name type="synonym">Donax arundinaceus</name>
    <dbReference type="NCBI Taxonomy" id="35708"/>
    <lineage>
        <taxon>Eukaryota</taxon>
        <taxon>Viridiplantae</taxon>
        <taxon>Streptophyta</taxon>
        <taxon>Embryophyta</taxon>
        <taxon>Tracheophyta</taxon>
        <taxon>Spermatophyta</taxon>
        <taxon>Magnoliopsida</taxon>
        <taxon>Liliopsida</taxon>
        <taxon>Poales</taxon>
        <taxon>Poaceae</taxon>
        <taxon>PACMAD clade</taxon>
        <taxon>Arundinoideae</taxon>
        <taxon>Arundineae</taxon>
        <taxon>Arundo</taxon>
    </lineage>
</organism>
<protein>
    <submittedName>
        <fullName evidence="2">Uncharacterized protein</fullName>
    </submittedName>
</protein>
<dbReference type="EMBL" id="GBRH01283234">
    <property type="protein sequence ID" value="JAD14661.1"/>
    <property type="molecule type" value="Transcribed_RNA"/>
</dbReference>
<accession>A0A0A8XN92</accession>
<proteinExistence type="predicted"/>
<feature type="region of interest" description="Disordered" evidence="1">
    <location>
        <begin position="1"/>
        <end position="28"/>
    </location>
</feature>
<sequence>MVHDGPCGHVADHHRSRRSARTGGTGRT</sequence>
<dbReference type="AlphaFoldDB" id="A0A0A8XN92"/>